<gene>
    <name evidence="2" type="ORF">AFK76_04430</name>
</gene>
<dbReference type="RefSeq" id="WP_053953093.1">
    <property type="nucleotide sequence ID" value="NZ_FNCB01000003.1"/>
</dbReference>
<name>A0A837NFZ7_9GAMM</name>
<dbReference type="Proteomes" id="UP000053030">
    <property type="component" value="Unassembled WGS sequence"/>
</dbReference>
<keyword evidence="1" id="KW-1133">Transmembrane helix</keyword>
<accession>A0A837NFZ7</accession>
<proteinExistence type="predicted"/>
<sequence>MTANDVEERKGLRRLQNVLVVAVFLVLSAVAVRMLLIDEPQHWRETEKDVALSTFSEAVSLVRAEWLRQGKPATVALFERADSPAGFIKVNDKGWPSVGNDCLGLWRKLGGEIPPSALSATREGNRCFYAINDKAWFWFDADQGRIEREKRR</sequence>
<dbReference type="OrthoDB" id="6400587at2"/>
<dbReference type="EMBL" id="LHSG01000003">
    <property type="protein sequence ID" value="KPD24250.1"/>
    <property type="molecule type" value="Genomic_DNA"/>
</dbReference>
<reference evidence="2 3" key="1">
    <citation type="submission" date="2015-08" db="EMBL/GenBank/DDBJ databases">
        <title>Genome sequencing and assembly of the deep-sea bacterium Idiomarina zobellii.</title>
        <authorList>
            <person name="Mithoefer S.D."/>
            <person name="Rheaume B.A."/>
            <person name="MacLea K.S."/>
        </authorList>
    </citation>
    <scope>NUCLEOTIDE SEQUENCE [LARGE SCALE GENOMIC DNA]</scope>
    <source>
        <strain evidence="2 3">KMM 231</strain>
    </source>
</reference>
<keyword evidence="1" id="KW-0472">Membrane</keyword>
<organism evidence="2 3">
    <name type="scientific">Idiomarina zobellii</name>
    <dbReference type="NCBI Taxonomy" id="86103"/>
    <lineage>
        <taxon>Bacteria</taxon>
        <taxon>Pseudomonadati</taxon>
        <taxon>Pseudomonadota</taxon>
        <taxon>Gammaproteobacteria</taxon>
        <taxon>Alteromonadales</taxon>
        <taxon>Idiomarinaceae</taxon>
        <taxon>Idiomarina</taxon>
    </lineage>
</organism>
<protein>
    <recommendedName>
        <fullName evidence="4">Type II secretory pathway component</fullName>
    </recommendedName>
</protein>
<feature type="transmembrane region" description="Helical" evidence="1">
    <location>
        <begin position="15"/>
        <end position="36"/>
    </location>
</feature>
<dbReference type="AlphaFoldDB" id="A0A837NFZ7"/>
<evidence type="ECO:0008006" key="4">
    <source>
        <dbReference type="Google" id="ProtNLM"/>
    </source>
</evidence>
<comment type="caution">
    <text evidence="2">The sequence shown here is derived from an EMBL/GenBank/DDBJ whole genome shotgun (WGS) entry which is preliminary data.</text>
</comment>
<keyword evidence="1" id="KW-0812">Transmembrane</keyword>
<evidence type="ECO:0000313" key="3">
    <source>
        <dbReference type="Proteomes" id="UP000053030"/>
    </source>
</evidence>
<evidence type="ECO:0000313" key="2">
    <source>
        <dbReference type="EMBL" id="KPD24250.1"/>
    </source>
</evidence>
<keyword evidence="3" id="KW-1185">Reference proteome</keyword>
<evidence type="ECO:0000256" key="1">
    <source>
        <dbReference type="SAM" id="Phobius"/>
    </source>
</evidence>